<sequence>MAKTTHFCMGEEMDSKFSLAASHLDCGMDSPKSHQSHDEKSHVDPSGCCENLSQHLQLDEESSVKKSNSQVNIHFALAFIEVFIWNTTVFPQEDQRVNDYYPPPIEQDYQILFQSFLI</sequence>
<name>A0A1I5C1W9_9BACT</name>
<organism evidence="1 2">
    <name type="scientific">Algoriphagus ornithinivorans</name>
    <dbReference type="NCBI Taxonomy" id="226506"/>
    <lineage>
        <taxon>Bacteria</taxon>
        <taxon>Pseudomonadati</taxon>
        <taxon>Bacteroidota</taxon>
        <taxon>Cytophagia</taxon>
        <taxon>Cytophagales</taxon>
        <taxon>Cyclobacteriaceae</taxon>
        <taxon>Algoriphagus</taxon>
    </lineage>
</organism>
<proteinExistence type="predicted"/>
<dbReference type="Proteomes" id="UP000199564">
    <property type="component" value="Unassembled WGS sequence"/>
</dbReference>
<evidence type="ECO:0000313" key="2">
    <source>
        <dbReference type="Proteomes" id="UP000199564"/>
    </source>
</evidence>
<gene>
    <name evidence="1" type="ORF">SAMN04488519_102128</name>
</gene>
<dbReference type="AlphaFoldDB" id="A0A1I5C1W9"/>
<protein>
    <submittedName>
        <fullName evidence="1">Uncharacterized protein</fullName>
    </submittedName>
</protein>
<dbReference type="STRING" id="226506.SAMN04488519_102128"/>
<accession>A0A1I5C1W9</accession>
<dbReference type="EMBL" id="FOVW01000002">
    <property type="protein sequence ID" value="SFN81060.1"/>
    <property type="molecule type" value="Genomic_DNA"/>
</dbReference>
<dbReference type="InterPro" id="IPR058512">
    <property type="entry name" value="DUF8199"/>
</dbReference>
<dbReference type="InterPro" id="IPR058060">
    <property type="entry name" value="HYC_CC_PP"/>
</dbReference>
<evidence type="ECO:0000313" key="1">
    <source>
        <dbReference type="EMBL" id="SFN81060.1"/>
    </source>
</evidence>
<dbReference type="Pfam" id="PF26622">
    <property type="entry name" value="DUF8199"/>
    <property type="match status" value="1"/>
</dbReference>
<reference evidence="2" key="1">
    <citation type="submission" date="2016-10" db="EMBL/GenBank/DDBJ databases">
        <authorList>
            <person name="Varghese N."/>
            <person name="Submissions S."/>
        </authorList>
    </citation>
    <scope>NUCLEOTIDE SEQUENCE [LARGE SCALE GENOMIC DNA]</scope>
    <source>
        <strain evidence="2">DSM 15282</strain>
    </source>
</reference>
<dbReference type="NCBIfam" id="NF047658">
    <property type="entry name" value="HYC_CC_PP"/>
    <property type="match status" value="1"/>
</dbReference>
<keyword evidence="2" id="KW-1185">Reference proteome</keyword>